<dbReference type="Gene3D" id="3.40.50.720">
    <property type="entry name" value="NAD(P)-binding Rossmann-like Domain"/>
    <property type="match status" value="1"/>
</dbReference>
<comment type="pathway">
    <text evidence="9">Cell wall biogenesis; peptidoglycan recycling.</text>
</comment>
<evidence type="ECO:0000256" key="4">
    <source>
        <dbReference type="ARBA" id="ARBA00022840"/>
    </source>
</evidence>
<dbReference type="EC" id="6.3.2.45" evidence="9"/>
<dbReference type="InterPro" id="IPR013221">
    <property type="entry name" value="Mur_ligase_cen"/>
</dbReference>
<evidence type="ECO:0000313" key="13">
    <source>
        <dbReference type="EMBL" id="AGA34294.1"/>
    </source>
</evidence>
<dbReference type="HOGENOM" id="CLU_028104_0_1_6"/>
<evidence type="ECO:0000256" key="5">
    <source>
        <dbReference type="ARBA" id="ARBA00022960"/>
    </source>
</evidence>
<feature type="binding site" evidence="9">
    <location>
        <begin position="111"/>
        <end position="117"/>
    </location>
    <ligand>
        <name>ATP</name>
        <dbReference type="ChEBI" id="CHEBI:30616"/>
    </ligand>
</feature>
<dbReference type="GO" id="GO:0051301">
    <property type="term" value="P:cell division"/>
    <property type="evidence" value="ECO:0007669"/>
    <property type="project" value="UniProtKB-KW"/>
</dbReference>
<evidence type="ECO:0000259" key="10">
    <source>
        <dbReference type="Pfam" id="PF01225"/>
    </source>
</evidence>
<evidence type="ECO:0000256" key="7">
    <source>
        <dbReference type="ARBA" id="ARBA00023306"/>
    </source>
</evidence>
<dbReference type="RefSeq" id="WP_015259405.1">
    <property type="nucleotide sequence ID" value="NC_019902.2"/>
</dbReference>
<dbReference type="PANTHER" id="PTHR43445">
    <property type="entry name" value="UDP-N-ACETYLMURAMATE--L-ALANINE LIGASE-RELATED"/>
    <property type="match status" value="1"/>
</dbReference>
<keyword evidence="3 9" id="KW-0547">Nucleotide-binding</keyword>
<keyword evidence="2 9" id="KW-0132">Cell division</keyword>
<dbReference type="GO" id="GO:0005524">
    <property type="term" value="F:ATP binding"/>
    <property type="evidence" value="ECO:0007669"/>
    <property type="project" value="UniProtKB-UniRule"/>
</dbReference>
<keyword evidence="5 9" id="KW-0133">Cell shape</keyword>
<evidence type="ECO:0000259" key="11">
    <source>
        <dbReference type="Pfam" id="PF02875"/>
    </source>
</evidence>
<dbReference type="Pfam" id="PF01225">
    <property type="entry name" value="Mur_ligase"/>
    <property type="match status" value="1"/>
</dbReference>
<comment type="function">
    <text evidence="9">Reutilizes the intact tripeptide L-alanyl-gamma-D-glutamyl-meso-diaminopimelate by linking it to UDP-N-acetylmuramate.</text>
</comment>
<dbReference type="InterPro" id="IPR004101">
    <property type="entry name" value="Mur_ligase_C"/>
</dbReference>
<comment type="cofactor">
    <cofactor evidence="9">
        <name>Mg(2+)</name>
        <dbReference type="ChEBI" id="CHEBI:18420"/>
    </cofactor>
</comment>
<keyword evidence="4 9" id="KW-0067">ATP-binding</keyword>
<dbReference type="InterPro" id="IPR000713">
    <property type="entry name" value="Mur_ligase_N"/>
</dbReference>
<dbReference type="GO" id="GO:0009252">
    <property type="term" value="P:peptidoglycan biosynthetic process"/>
    <property type="evidence" value="ECO:0007669"/>
    <property type="project" value="UniProtKB-UniRule"/>
</dbReference>
<dbReference type="Gene3D" id="3.40.1190.10">
    <property type="entry name" value="Mur-like, catalytic domain"/>
    <property type="match status" value="1"/>
</dbReference>
<accession>L0DXH6</accession>
<dbReference type="InterPro" id="IPR005757">
    <property type="entry name" value="Mpl"/>
</dbReference>
<evidence type="ECO:0000256" key="8">
    <source>
        <dbReference type="ARBA" id="ARBA00023316"/>
    </source>
</evidence>
<evidence type="ECO:0000256" key="3">
    <source>
        <dbReference type="ARBA" id="ARBA00022741"/>
    </source>
</evidence>
<comment type="catalytic activity">
    <reaction evidence="9">
        <text>UDP-N-acetyl-alpha-D-muramate + L-alanyl-gamma-D-glutamyl-meso-2,6-diaminopimelate + ATP = UDP-N-acetyl-alpha-D-muramoyl-L-alanyl-gamma-D-glutamyl-meso-2,6-diaminopimelate + ADP + phosphate + H(+)</text>
        <dbReference type="Rhea" id="RHEA:29563"/>
        <dbReference type="ChEBI" id="CHEBI:15378"/>
        <dbReference type="ChEBI" id="CHEBI:30616"/>
        <dbReference type="ChEBI" id="CHEBI:43474"/>
        <dbReference type="ChEBI" id="CHEBI:61401"/>
        <dbReference type="ChEBI" id="CHEBI:70757"/>
        <dbReference type="ChEBI" id="CHEBI:83905"/>
        <dbReference type="ChEBI" id="CHEBI:456216"/>
        <dbReference type="EC" id="6.3.2.45"/>
    </reaction>
</comment>
<dbReference type="SUPFAM" id="SSF51984">
    <property type="entry name" value="MurCD N-terminal domain"/>
    <property type="match status" value="1"/>
</dbReference>
<evidence type="ECO:0000256" key="6">
    <source>
        <dbReference type="ARBA" id="ARBA00022984"/>
    </source>
</evidence>
<dbReference type="eggNOG" id="COG0773">
    <property type="taxonomic scope" value="Bacteria"/>
</dbReference>
<dbReference type="GO" id="GO:0008360">
    <property type="term" value="P:regulation of cell shape"/>
    <property type="evidence" value="ECO:0007669"/>
    <property type="project" value="UniProtKB-KW"/>
</dbReference>
<dbReference type="GO" id="GO:0009254">
    <property type="term" value="P:peptidoglycan turnover"/>
    <property type="evidence" value="ECO:0007669"/>
    <property type="project" value="UniProtKB-UniRule"/>
</dbReference>
<evidence type="ECO:0000256" key="2">
    <source>
        <dbReference type="ARBA" id="ARBA00022618"/>
    </source>
</evidence>
<evidence type="ECO:0000259" key="12">
    <source>
        <dbReference type="Pfam" id="PF08245"/>
    </source>
</evidence>
<dbReference type="Proteomes" id="UP000010809">
    <property type="component" value="Chromosome"/>
</dbReference>
<feature type="domain" description="Mur ligase N-terminal catalytic" evidence="10">
    <location>
        <begin position="5"/>
        <end position="99"/>
    </location>
</feature>
<dbReference type="Gene3D" id="3.90.190.20">
    <property type="entry name" value="Mur ligase, C-terminal domain"/>
    <property type="match status" value="1"/>
</dbReference>
<dbReference type="PATRIC" id="fig|1255043.3.peg.2679"/>
<evidence type="ECO:0000256" key="1">
    <source>
        <dbReference type="ARBA" id="ARBA00022598"/>
    </source>
</evidence>
<dbReference type="STRING" id="1255043.TVNIR_2653"/>
<keyword evidence="7 9" id="KW-0131">Cell cycle</keyword>
<dbReference type="AlphaFoldDB" id="L0DXH6"/>
<organism evidence="13 14">
    <name type="scientific">Thioalkalivibrio nitratireducens (strain DSM 14787 / UNIQEM 213 / ALEN2)</name>
    <dbReference type="NCBI Taxonomy" id="1255043"/>
    <lineage>
        <taxon>Bacteria</taxon>
        <taxon>Pseudomonadati</taxon>
        <taxon>Pseudomonadota</taxon>
        <taxon>Gammaproteobacteria</taxon>
        <taxon>Chromatiales</taxon>
        <taxon>Ectothiorhodospiraceae</taxon>
        <taxon>Thioalkalivibrio</taxon>
    </lineage>
</organism>
<comment type="similarity">
    <text evidence="9">Belongs to the MurCDEF family. Mpl subfamily.</text>
</comment>
<dbReference type="GO" id="GO:0106418">
    <property type="term" value="F:UDP-N-acetylmuramate-L-alanyl-gamma-D-glutamyl-meso-2,6-diaminoheptanedioate ligase activity"/>
    <property type="evidence" value="ECO:0007669"/>
    <property type="project" value="UniProtKB-EC"/>
</dbReference>
<proteinExistence type="inferred from homology"/>
<dbReference type="UniPathway" id="UPA00544"/>
<evidence type="ECO:0000313" key="14">
    <source>
        <dbReference type="Proteomes" id="UP000010809"/>
    </source>
</evidence>
<feature type="domain" description="Mur ligase C-terminal" evidence="11">
    <location>
        <begin position="316"/>
        <end position="438"/>
    </location>
</feature>
<sequence length="459" mass="49159">MSGPIHVLGIGGTFMGGVAQLAAAAGIRVSGVDENLYPPMDGQLRQAGIPFREGYRPEDLPGDARIVVGNVMRRGMPVVEAMLDRGLEYSSGPQWLAERILHGRWVLAVAGTHGKTTTSSMLAFLLDRAGLDPGFLIGGVPRDFGVSARLGSGPFFVIEADEYDCAFFDKRAKFVHYRPRTLVLNNLEYDHADIYPDLASIQRQFHHLLRTVPGQGLILTNADSPALDQVLEQGCWTPVQRFGGGTAPDMAARALDAQASRFEVLADGRAVGQVHWALSGEHNMANALAALGAARHAGVALEQGIEILARFTGVRRRQELRGEVGGIRVIDDFAHHPTAIRLTLAGLRASGDAGRLLVALEPRSNTMRMGVHADTLGASLAQADGVYLLWPGTLDWSPQGLRSELGDRLTIGAQVPELVAAVAAAARPGDSVVIMSNGGFGGFHDALLQRLREKWDGGR</sequence>
<keyword evidence="14" id="KW-1185">Reference proteome</keyword>
<dbReference type="InterPro" id="IPR036565">
    <property type="entry name" value="Mur-like_cat_sf"/>
</dbReference>
<dbReference type="SUPFAM" id="SSF53244">
    <property type="entry name" value="MurD-like peptide ligases, peptide-binding domain"/>
    <property type="match status" value="1"/>
</dbReference>
<evidence type="ECO:0000256" key="9">
    <source>
        <dbReference type="HAMAP-Rule" id="MF_02020"/>
    </source>
</evidence>
<dbReference type="KEGG" id="tni:TVNIR_2653"/>
<dbReference type="OrthoDB" id="9804126at2"/>
<protein>
    <recommendedName>
        <fullName evidence="9">UDP-N-acetylmuramate--L-alanyl-gamma-D-glutamyl-meso-2,6-diaminoheptandioate ligase</fullName>
        <ecNumber evidence="9">6.3.2.45</ecNumber>
    </recommendedName>
    <alternativeName>
        <fullName evidence="9">Murein peptide ligase</fullName>
    </alternativeName>
    <alternativeName>
        <fullName evidence="9">UDP-N-acetylmuramate:L-alanyl-gamma-D-glutamyl-meso-diaminopimelate ligase</fullName>
    </alternativeName>
</protein>
<keyword evidence="6 9" id="KW-0573">Peptidoglycan synthesis</keyword>
<keyword evidence="1 9" id="KW-0436">Ligase</keyword>
<dbReference type="EMBL" id="CP003989">
    <property type="protein sequence ID" value="AGA34294.1"/>
    <property type="molecule type" value="Genomic_DNA"/>
</dbReference>
<name>L0DXH6_THIND</name>
<reference evidence="13" key="1">
    <citation type="submission" date="2015-12" db="EMBL/GenBank/DDBJ databases">
        <authorList>
            <person name="Tikhonova T.V."/>
            <person name="Pavlov A.R."/>
            <person name="Beletsky A.V."/>
            <person name="Mardanov A.V."/>
            <person name="Sorokin D.Y."/>
            <person name="Ravin N.V."/>
            <person name="Popov V.O."/>
        </authorList>
    </citation>
    <scope>NUCLEOTIDE SEQUENCE</scope>
    <source>
        <strain evidence="13">DSM 14787</strain>
    </source>
</reference>
<dbReference type="Pfam" id="PF02875">
    <property type="entry name" value="Mur_ligase_C"/>
    <property type="match status" value="1"/>
</dbReference>
<dbReference type="NCBIfam" id="TIGR01081">
    <property type="entry name" value="mpl"/>
    <property type="match status" value="1"/>
</dbReference>
<dbReference type="HAMAP" id="MF_02020">
    <property type="entry name" value="Mpl"/>
    <property type="match status" value="1"/>
</dbReference>
<dbReference type="Pfam" id="PF08245">
    <property type="entry name" value="Mur_ligase_M"/>
    <property type="match status" value="1"/>
</dbReference>
<dbReference type="SUPFAM" id="SSF53623">
    <property type="entry name" value="MurD-like peptide ligases, catalytic domain"/>
    <property type="match status" value="1"/>
</dbReference>
<dbReference type="InterPro" id="IPR036615">
    <property type="entry name" value="Mur_ligase_C_dom_sf"/>
</dbReference>
<dbReference type="InterPro" id="IPR050061">
    <property type="entry name" value="MurCDEF_pg_biosynth"/>
</dbReference>
<dbReference type="PANTHER" id="PTHR43445:SF5">
    <property type="entry name" value="UDP-N-ACETYLMURAMATE--L-ALANYL-GAMMA-D-GLUTAMYL-MESO-2,6-DIAMINOHEPTANDIOATE LIGASE"/>
    <property type="match status" value="1"/>
</dbReference>
<gene>
    <name evidence="13" type="primary">mpl [H]</name>
    <name evidence="9" type="synonym">mpl</name>
    <name evidence="13" type="ordered locus">TVNIR_2653</name>
</gene>
<dbReference type="GO" id="GO:0071555">
    <property type="term" value="P:cell wall organization"/>
    <property type="evidence" value="ECO:0007669"/>
    <property type="project" value="UniProtKB-KW"/>
</dbReference>
<keyword evidence="9" id="KW-0460">Magnesium</keyword>
<keyword evidence="8 9" id="KW-0961">Cell wall biogenesis/degradation</keyword>
<feature type="domain" description="Mur ligase central" evidence="12">
    <location>
        <begin position="109"/>
        <end position="294"/>
    </location>
</feature>